<evidence type="ECO:0000313" key="1">
    <source>
        <dbReference type="EMBL" id="RAU16422.1"/>
    </source>
</evidence>
<dbReference type="PANTHER" id="PTHR37816">
    <property type="entry name" value="YALI0E33011P"/>
    <property type="match status" value="1"/>
</dbReference>
<organism evidence="1 2">
    <name type="scientific">Nitrincola tibetensis</name>
    <dbReference type="NCBI Taxonomy" id="2219697"/>
    <lineage>
        <taxon>Bacteria</taxon>
        <taxon>Pseudomonadati</taxon>
        <taxon>Pseudomonadota</taxon>
        <taxon>Gammaproteobacteria</taxon>
        <taxon>Oceanospirillales</taxon>
        <taxon>Oceanospirillaceae</taxon>
        <taxon>Nitrincola</taxon>
    </lineage>
</organism>
<keyword evidence="2" id="KW-1185">Reference proteome</keyword>
<dbReference type="PANTHER" id="PTHR37816:SF2">
    <property type="entry name" value="DNA TOPOLOGY MODULATION PROTEIN FLAR-RELATED PROTEIN"/>
    <property type="match status" value="1"/>
</dbReference>
<dbReference type="InterPro" id="IPR027417">
    <property type="entry name" value="P-loop_NTPase"/>
</dbReference>
<evidence type="ECO:0000313" key="2">
    <source>
        <dbReference type="Proteomes" id="UP000250744"/>
    </source>
</evidence>
<dbReference type="OrthoDB" id="5296079at2"/>
<dbReference type="RefSeq" id="WP_112160722.1">
    <property type="nucleotide sequence ID" value="NZ_QKRX01000029.1"/>
</dbReference>
<comment type="caution">
    <text evidence="1">The sequence shown here is derived from an EMBL/GenBank/DDBJ whole genome shotgun (WGS) entry which is preliminary data.</text>
</comment>
<dbReference type="AlphaFoldDB" id="A0A364NH77"/>
<dbReference type="EMBL" id="QKRX01000029">
    <property type="protein sequence ID" value="RAU16422.1"/>
    <property type="molecule type" value="Genomic_DNA"/>
</dbReference>
<protein>
    <submittedName>
        <fullName evidence="1">DNA topology modulation protein FlaR</fullName>
    </submittedName>
</protein>
<gene>
    <name evidence="1" type="ORF">DN062_18260</name>
</gene>
<dbReference type="Gene3D" id="3.40.50.300">
    <property type="entry name" value="P-loop containing nucleotide triphosphate hydrolases"/>
    <property type="match status" value="1"/>
</dbReference>
<sequence>MQYQRIHIIGGPGSGKTYISQRLQGITNLTAFDLDEIFWDQSQYTYIRASEESRAEKLNLILSNEKWIIEGVYYKWLDVSFKNADIIVILNPPLIKRQWRILKRFLIRKFFLGEYQKETFKDFTELWRWNRKFDDDNMVRISEFISQHKEKIVYCSSYKEVVGALNA</sequence>
<dbReference type="InterPro" id="IPR052922">
    <property type="entry name" value="Cytidylate_Kinase-2"/>
</dbReference>
<dbReference type="SUPFAM" id="SSF52540">
    <property type="entry name" value="P-loop containing nucleoside triphosphate hydrolases"/>
    <property type="match status" value="1"/>
</dbReference>
<name>A0A364NH77_9GAMM</name>
<dbReference type="Proteomes" id="UP000250744">
    <property type="component" value="Unassembled WGS sequence"/>
</dbReference>
<proteinExistence type="predicted"/>
<reference evidence="1 2" key="1">
    <citation type="submission" date="2018-06" db="EMBL/GenBank/DDBJ databases">
        <title>Nitrincola tibetense sp. nov., isolated from Lake XuguoCo on Tibetan Plateau.</title>
        <authorList>
            <person name="Xing P."/>
        </authorList>
    </citation>
    <scope>NUCLEOTIDE SEQUENCE [LARGE SCALE GENOMIC DNA]</scope>
    <source>
        <strain evidence="2">xg18</strain>
    </source>
</reference>
<accession>A0A364NH77</accession>